<accession>A0A7S0CBY0</accession>
<evidence type="ECO:0000313" key="4">
    <source>
        <dbReference type="EMBL" id="CAD8419151.1"/>
    </source>
</evidence>
<protein>
    <recommendedName>
        <fullName evidence="5">Peptidase M16 middle/third domain-containing protein</fullName>
    </recommendedName>
</protein>
<evidence type="ECO:0000256" key="1">
    <source>
        <dbReference type="ARBA" id="ARBA00022723"/>
    </source>
</evidence>
<dbReference type="GO" id="GO:0046872">
    <property type="term" value="F:metal ion binding"/>
    <property type="evidence" value="ECO:0007669"/>
    <property type="project" value="UniProtKB-KW"/>
</dbReference>
<name>A0A7S0CBY0_9STRA</name>
<dbReference type="Pfam" id="PF22456">
    <property type="entry name" value="PqqF-like_C_4"/>
    <property type="match status" value="1"/>
</dbReference>
<dbReference type="InterPro" id="IPR011249">
    <property type="entry name" value="Metalloenz_LuxS/M16"/>
</dbReference>
<reference evidence="4" key="1">
    <citation type="submission" date="2021-01" db="EMBL/GenBank/DDBJ databases">
        <authorList>
            <person name="Corre E."/>
            <person name="Pelletier E."/>
            <person name="Niang G."/>
            <person name="Scheremetjew M."/>
            <person name="Finn R."/>
            <person name="Kale V."/>
            <person name="Holt S."/>
            <person name="Cochrane G."/>
            <person name="Meng A."/>
            <person name="Brown T."/>
            <person name="Cohen L."/>
        </authorList>
    </citation>
    <scope>NUCLEOTIDE SEQUENCE</scope>
    <source>
        <strain evidence="4">CCAP1064/1</strain>
    </source>
</reference>
<organism evidence="4">
    <name type="scientific">Proboscia inermis</name>
    <dbReference type="NCBI Taxonomy" id="420281"/>
    <lineage>
        <taxon>Eukaryota</taxon>
        <taxon>Sar</taxon>
        <taxon>Stramenopiles</taxon>
        <taxon>Ochrophyta</taxon>
        <taxon>Bacillariophyta</taxon>
        <taxon>Coscinodiscophyceae</taxon>
        <taxon>Rhizosoleniophycidae</taxon>
        <taxon>Rhizosoleniales</taxon>
        <taxon>Rhizosoleniaceae</taxon>
        <taxon>Proboscia</taxon>
    </lineage>
</organism>
<sequence length="533" mass="61438">MLSERWYKTQYTIDDISKDLCEKWQSASNESLHFPERNDMIASDFSLRAVEGAPKDEPRLLKDDELCRLWYKPDNVFEMPKVNSFAHIRSSAAYSSPESSVLTNLWVQILQEHCNDFTYLASMANLHCSFVNARTGVIINVSGYNHKINVLMGRIVKAIIALPDKLEQDLFERIRDKTAKSYHNFLFSQPYQHAFYGGEQCFDPMVWSIDDKKIALAELTMSDLVDFHKRLLSRFHLEMLVHGNCSPDEATMLASTLVDGLKPSKLFASNRPQTRVVALKEKVSYVHRMPGFNEEDTNSCIANIYQMGAIDIRKNAVLALINHLIKEPAFNELRTEEQLGYIVHTSIQIFGNDIKNLLILIQSDSFDPIYLDGRVEAFLDRFRSKISKMTEEEWQTNIDAVTALLREKNKNLAEESTRYWQVISNGAYFFQKLKLVANEVETLKVTEVLRVFDRYFSKESSKRKKLSVQVFSKNVAEKINETIVVKESGIEDDTVLIMLEDVVDFKREMPLFPLPKKKDVKAMMMQNEEGSTQ</sequence>
<keyword evidence="1" id="KW-0479">Metal-binding</keyword>
<gene>
    <name evidence="4" type="ORF">PINE0816_LOCUS15286</name>
</gene>
<evidence type="ECO:0008006" key="5">
    <source>
        <dbReference type="Google" id="ProtNLM"/>
    </source>
</evidence>
<dbReference type="GO" id="GO:0051603">
    <property type="term" value="P:proteolysis involved in protein catabolic process"/>
    <property type="evidence" value="ECO:0007669"/>
    <property type="project" value="TreeGrafter"/>
</dbReference>
<dbReference type="EMBL" id="HBEL01032637">
    <property type="protein sequence ID" value="CAD8419151.1"/>
    <property type="molecule type" value="Transcribed_RNA"/>
</dbReference>
<dbReference type="AlphaFoldDB" id="A0A7S0CBY0"/>
<dbReference type="InterPro" id="IPR032632">
    <property type="entry name" value="Peptidase_M16_M"/>
</dbReference>
<dbReference type="Pfam" id="PF16187">
    <property type="entry name" value="Peptidase_M16_M"/>
    <property type="match status" value="1"/>
</dbReference>
<dbReference type="GO" id="GO:0043171">
    <property type="term" value="P:peptide catabolic process"/>
    <property type="evidence" value="ECO:0007669"/>
    <property type="project" value="TreeGrafter"/>
</dbReference>
<dbReference type="GO" id="GO:0005829">
    <property type="term" value="C:cytosol"/>
    <property type="evidence" value="ECO:0007669"/>
    <property type="project" value="TreeGrafter"/>
</dbReference>
<dbReference type="GO" id="GO:0004222">
    <property type="term" value="F:metalloendopeptidase activity"/>
    <property type="evidence" value="ECO:0007669"/>
    <property type="project" value="TreeGrafter"/>
</dbReference>
<dbReference type="PANTHER" id="PTHR43690">
    <property type="entry name" value="NARDILYSIN"/>
    <property type="match status" value="1"/>
</dbReference>
<feature type="domain" description="Coenzyme PQQ synthesis protein F-like C-terminal lobe" evidence="3">
    <location>
        <begin position="320"/>
        <end position="420"/>
    </location>
</feature>
<evidence type="ECO:0000259" key="2">
    <source>
        <dbReference type="Pfam" id="PF16187"/>
    </source>
</evidence>
<dbReference type="Gene3D" id="3.30.830.10">
    <property type="entry name" value="Metalloenzyme, LuxS/M16 peptidase-like"/>
    <property type="match status" value="2"/>
</dbReference>
<evidence type="ECO:0000259" key="3">
    <source>
        <dbReference type="Pfam" id="PF22456"/>
    </source>
</evidence>
<dbReference type="InterPro" id="IPR050626">
    <property type="entry name" value="Peptidase_M16"/>
</dbReference>
<dbReference type="GO" id="GO:0005739">
    <property type="term" value="C:mitochondrion"/>
    <property type="evidence" value="ECO:0007669"/>
    <property type="project" value="TreeGrafter"/>
</dbReference>
<feature type="domain" description="Peptidase M16 middle/third" evidence="2">
    <location>
        <begin position="3"/>
        <end position="212"/>
    </location>
</feature>
<dbReference type="PANTHER" id="PTHR43690:SF18">
    <property type="entry name" value="INSULIN-DEGRADING ENZYME-RELATED"/>
    <property type="match status" value="1"/>
</dbReference>
<dbReference type="InterPro" id="IPR054734">
    <property type="entry name" value="PqqF-like_C_4"/>
</dbReference>
<dbReference type="SUPFAM" id="SSF63411">
    <property type="entry name" value="LuxS/MPP-like metallohydrolase"/>
    <property type="match status" value="2"/>
</dbReference>
<proteinExistence type="predicted"/>